<feature type="compositionally biased region" description="Polar residues" evidence="1">
    <location>
        <begin position="566"/>
        <end position="583"/>
    </location>
</feature>
<evidence type="ECO:0000313" key="3">
    <source>
        <dbReference type="Proteomes" id="UP000240883"/>
    </source>
</evidence>
<feature type="region of interest" description="Disordered" evidence="1">
    <location>
        <begin position="382"/>
        <end position="437"/>
    </location>
</feature>
<feature type="compositionally biased region" description="Basic and acidic residues" evidence="1">
    <location>
        <begin position="400"/>
        <end position="416"/>
    </location>
</feature>
<dbReference type="AlphaFoldDB" id="A0A2T2NB97"/>
<feature type="region of interest" description="Disordered" evidence="1">
    <location>
        <begin position="506"/>
        <end position="646"/>
    </location>
</feature>
<feature type="compositionally biased region" description="Pro residues" evidence="1">
    <location>
        <begin position="36"/>
        <end position="45"/>
    </location>
</feature>
<feature type="region of interest" description="Disordered" evidence="1">
    <location>
        <begin position="1"/>
        <end position="77"/>
    </location>
</feature>
<protein>
    <submittedName>
        <fullName evidence="2">Uncharacterized protein</fullName>
    </submittedName>
</protein>
<proteinExistence type="predicted"/>
<feature type="region of interest" description="Disordered" evidence="1">
    <location>
        <begin position="306"/>
        <end position="328"/>
    </location>
</feature>
<feature type="compositionally biased region" description="Basic and acidic residues" evidence="1">
    <location>
        <begin position="382"/>
        <end position="392"/>
    </location>
</feature>
<evidence type="ECO:0000256" key="1">
    <source>
        <dbReference type="SAM" id="MobiDB-lite"/>
    </source>
</evidence>
<accession>A0A2T2NB97</accession>
<feature type="compositionally biased region" description="Polar residues" evidence="1">
    <location>
        <begin position="312"/>
        <end position="323"/>
    </location>
</feature>
<keyword evidence="3" id="KW-1185">Reference proteome</keyword>
<dbReference type="OrthoDB" id="5430717at2759"/>
<dbReference type="STRING" id="1448308.A0A2T2NB97"/>
<reference evidence="2 3" key="1">
    <citation type="journal article" date="2018" name="Front. Microbiol.">
        <title>Genome-Wide Analysis of Corynespora cassiicola Leaf Fall Disease Putative Effectors.</title>
        <authorList>
            <person name="Lopez D."/>
            <person name="Ribeiro S."/>
            <person name="Label P."/>
            <person name="Fumanal B."/>
            <person name="Venisse J.S."/>
            <person name="Kohler A."/>
            <person name="de Oliveira R.R."/>
            <person name="Labutti K."/>
            <person name="Lipzen A."/>
            <person name="Lail K."/>
            <person name="Bauer D."/>
            <person name="Ohm R.A."/>
            <person name="Barry K.W."/>
            <person name="Spatafora J."/>
            <person name="Grigoriev I.V."/>
            <person name="Martin F.M."/>
            <person name="Pujade-Renaud V."/>
        </authorList>
    </citation>
    <scope>NUCLEOTIDE SEQUENCE [LARGE SCALE GENOMIC DNA]</scope>
    <source>
        <strain evidence="2 3">Philippines</strain>
    </source>
</reference>
<dbReference type="EMBL" id="KZ678141">
    <property type="protein sequence ID" value="PSN62694.1"/>
    <property type="molecule type" value="Genomic_DNA"/>
</dbReference>
<organism evidence="2 3">
    <name type="scientific">Corynespora cassiicola Philippines</name>
    <dbReference type="NCBI Taxonomy" id="1448308"/>
    <lineage>
        <taxon>Eukaryota</taxon>
        <taxon>Fungi</taxon>
        <taxon>Dikarya</taxon>
        <taxon>Ascomycota</taxon>
        <taxon>Pezizomycotina</taxon>
        <taxon>Dothideomycetes</taxon>
        <taxon>Pleosporomycetidae</taxon>
        <taxon>Pleosporales</taxon>
        <taxon>Corynesporascaceae</taxon>
        <taxon>Corynespora</taxon>
    </lineage>
</organism>
<name>A0A2T2NB97_CORCC</name>
<feature type="region of interest" description="Disordered" evidence="1">
    <location>
        <begin position="268"/>
        <end position="287"/>
    </location>
</feature>
<sequence>MPDKSGWRKKMTGKAKASGPKNRSAGWKKTLQGNQPEPPPTPAVPVFPALVVNEEADETRSEHDSEPTVSPQRKSGARPVLTRFLSDYRNFKDSSKEAEFTEWWSEDAPPLSAPFIDPLIALQFIHSHMINIPTLPVPIQHNNALLRIFEDYRKVRSEKERLDELLQQAHRGIKNAEVYLSDTESRYHAEIRRLELIIARGTTGMSGLMQARQGSVVDRKRRPRAPLETEYELLSYEELDEHIMAQSQKVLLQRPSSPSTRMATLSKHFSVTSERSELPVGPPPTEDRRAALTRKVRSELDLANLNHDAGSDSATPSVYSEFSQRGDPLPDEEVHSNVIQNNAVQSEAFVALRELGAMVARRRGLNVKDFVKSLMSLFSTTDEDKAHDDKVETVGSNEQVAHDPPESTKDMDEWTPGRRLRHFRSQPQLESDHRRRRHFSFEPGDDLLTTLEERLRLSGLDTPDSGTDSSDSESSPSFAAVDQIVDPFSCHGASQLQTLPAVIPKPSKIPSPVSTLGRVRRETSASSLQTVIGRGYPNDRRDSRSSILTAFRKNSHGSMRPDTKRSASTSTANLHPAEEQNQVDMVRARNSGMAVAADHTDNSSTLTSDAPAADGEGRHEAGLSRSQSGDLSGQVSRENANPKDRS</sequence>
<dbReference type="Proteomes" id="UP000240883">
    <property type="component" value="Unassembled WGS sequence"/>
</dbReference>
<gene>
    <name evidence="2" type="ORF">BS50DRAFT_577604</name>
</gene>
<feature type="compositionally biased region" description="Polar residues" evidence="1">
    <location>
        <begin position="624"/>
        <end position="639"/>
    </location>
</feature>
<feature type="region of interest" description="Disordered" evidence="1">
    <location>
        <begin position="458"/>
        <end position="477"/>
    </location>
</feature>
<evidence type="ECO:0000313" key="2">
    <source>
        <dbReference type="EMBL" id="PSN62694.1"/>
    </source>
</evidence>